<evidence type="ECO:0000313" key="2">
    <source>
        <dbReference type="Proteomes" id="UP001183388"/>
    </source>
</evidence>
<dbReference type="RefSeq" id="WP_311629200.1">
    <property type="nucleotide sequence ID" value="NZ_JAVREN010000005.1"/>
</dbReference>
<dbReference type="CDD" id="cd00756">
    <property type="entry name" value="MoaE"/>
    <property type="match status" value="1"/>
</dbReference>
<dbReference type="InterPro" id="IPR036563">
    <property type="entry name" value="MoaE_sf"/>
</dbReference>
<dbReference type="Pfam" id="PF02391">
    <property type="entry name" value="MoaE"/>
    <property type="match status" value="1"/>
</dbReference>
<dbReference type="SUPFAM" id="SSF54690">
    <property type="entry name" value="Molybdopterin synthase subunit MoaE"/>
    <property type="match status" value="1"/>
</dbReference>
<dbReference type="Proteomes" id="UP001183388">
    <property type="component" value="Unassembled WGS sequence"/>
</dbReference>
<comment type="caution">
    <text evidence="1">The sequence shown here is derived from an EMBL/GenBank/DDBJ whole genome shotgun (WGS) entry which is preliminary data.</text>
</comment>
<reference evidence="2" key="1">
    <citation type="submission" date="2023-07" db="EMBL/GenBank/DDBJ databases">
        <title>30 novel species of actinomycetes from the DSMZ collection.</title>
        <authorList>
            <person name="Nouioui I."/>
        </authorList>
    </citation>
    <scope>NUCLEOTIDE SEQUENCE [LARGE SCALE GENOMIC DNA]</scope>
    <source>
        <strain evidence="2">DSM 44917</strain>
    </source>
</reference>
<sequence>MTDHDPIRLLALRETPLSVPEVMAAVGDPAAGGTALFAGTVRDHDGHASGAAVTSLAYSAHPSAEAELRRVAERVAADFPVLALAAVHRVGELAVGDLAVVVAVACAHRDAAFAASRRLIDDLKREVPIWKHQTFADGTHEWVGACA</sequence>
<dbReference type="Gene3D" id="3.90.1170.40">
    <property type="entry name" value="Molybdopterin biosynthesis MoaE subunit"/>
    <property type="match status" value="1"/>
</dbReference>
<proteinExistence type="predicted"/>
<accession>A0ABU2L3Y2</accession>
<name>A0ABU2L3Y2_9ACTN</name>
<organism evidence="1 2">
    <name type="scientific">Streptomyces boetiae</name>
    <dbReference type="NCBI Taxonomy" id="3075541"/>
    <lineage>
        <taxon>Bacteria</taxon>
        <taxon>Bacillati</taxon>
        <taxon>Actinomycetota</taxon>
        <taxon>Actinomycetes</taxon>
        <taxon>Kitasatosporales</taxon>
        <taxon>Streptomycetaceae</taxon>
        <taxon>Streptomyces</taxon>
    </lineage>
</organism>
<keyword evidence="2" id="KW-1185">Reference proteome</keyword>
<dbReference type="EMBL" id="JAVREN010000005">
    <property type="protein sequence ID" value="MDT0306271.1"/>
    <property type="molecule type" value="Genomic_DNA"/>
</dbReference>
<gene>
    <name evidence="1" type="ORF">RM780_04745</name>
</gene>
<dbReference type="PANTHER" id="PTHR23404">
    <property type="entry name" value="MOLYBDOPTERIN SYNTHASE RELATED"/>
    <property type="match status" value="1"/>
</dbReference>
<dbReference type="InterPro" id="IPR003448">
    <property type="entry name" value="Mopterin_biosynth_MoaE"/>
</dbReference>
<protein>
    <submittedName>
        <fullName evidence="1">Molybdenum cofactor biosynthesis protein MoaE</fullName>
    </submittedName>
</protein>
<evidence type="ECO:0000313" key="1">
    <source>
        <dbReference type="EMBL" id="MDT0306271.1"/>
    </source>
</evidence>